<keyword evidence="2" id="KW-1185">Reference proteome</keyword>
<dbReference type="RefSeq" id="WP_246607151.1">
    <property type="nucleotide sequence ID" value="NZ_BOQN01000049.1"/>
</dbReference>
<proteinExistence type="predicted"/>
<organism evidence="1 2">
    <name type="scientific">Paractinoplanes toevensis</name>
    <dbReference type="NCBI Taxonomy" id="571911"/>
    <lineage>
        <taxon>Bacteria</taxon>
        <taxon>Bacillati</taxon>
        <taxon>Actinomycetota</taxon>
        <taxon>Actinomycetes</taxon>
        <taxon>Micromonosporales</taxon>
        <taxon>Micromonosporaceae</taxon>
        <taxon>Paractinoplanes</taxon>
    </lineage>
</organism>
<comment type="caution">
    <text evidence="1">The sequence shown here is derived from an EMBL/GenBank/DDBJ whole genome shotgun (WGS) entry which is preliminary data.</text>
</comment>
<dbReference type="EMBL" id="BOQN01000049">
    <property type="protein sequence ID" value="GIM91624.1"/>
    <property type="molecule type" value="Genomic_DNA"/>
</dbReference>
<dbReference type="Proteomes" id="UP000677082">
    <property type="component" value="Unassembled WGS sequence"/>
</dbReference>
<dbReference type="Gene3D" id="3.20.20.80">
    <property type="entry name" value="Glycosidases"/>
    <property type="match status" value="1"/>
</dbReference>
<evidence type="ECO:0000313" key="2">
    <source>
        <dbReference type="Proteomes" id="UP000677082"/>
    </source>
</evidence>
<protein>
    <submittedName>
        <fullName evidence="1">Uncharacterized protein</fullName>
    </submittedName>
</protein>
<sequence length="136" mass="14401">MTYSRRAVLAASDLVAFTVHDLKRDATTLRFLGGSRYTLANYFLLAYPYGQPLVYDGFVFPTANTGQSPPADAGGFVTDTNCTNGAWQCITQSTGVKGMVGWHNATAAVTTVSDFTATSSVTSRPSAAGPPRPPSR</sequence>
<name>A0A919W2H4_9ACTN</name>
<dbReference type="InterPro" id="IPR017853">
    <property type="entry name" value="GH"/>
</dbReference>
<reference evidence="1 2" key="1">
    <citation type="submission" date="2021-03" db="EMBL/GenBank/DDBJ databases">
        <title>Whole genome shotgun sequence of Actinoplanes toevensis NBRC 105298.</title>
        <authorList>
            <person name="Komaki H."/>
            <person name="Tamura T."/>
        </authorList>
    </citation>
    <scope>NUCLEOTIDE SEQUENCE [LARGE SCALE GENOMIC DNA]</scope>
    <source>
        <strain evidence="1 2">NBRC 105298</strain>
    </source>
</reference>
<gene>
    <name evidence="1" type="ORF">Ato02nite_034170</name>
</gene>
<accession>A0A919W2H4</accession>
<dbReference type="AlphaFoldDB" id="A0A919W2H4"/>
<evidence type="ECO:0000313" key="1">
    <source>
        <dbReference type="EMBL" id="GIM91624.1"/>
    </source>
</evidence>
<dbReference type="SUPFAM" id="SSF51445">
    <property type="entry name" value="(Trans)glycosidases"/>
    <property type="match status" value="1"/>
</dbReference>